<dbReference type="EMBL" id="CP054490">
    <property type="protein sequence ID" value="QKQ23640.1"/>
    <property type="molecule type" value="Genomic_DNA"/>
</dbReference>
<dbReference type="KEGG" id="reo:HUE58_00085"/>
<dbReference type="Proteomes" id="UP000509429">
    <property type="component" value="Chromosome"/>
</dbReference>
<evidence type="ECO:0008006" key="4">
    <source>
        <dbReference type="Google" id="ProtNLM"/>
    </source>
</evidence>
<organism evidence="2 3">
    <name type="scientific">Candidatus Ruthia endofausta</name>
    <dbReference type="NCBI Taxonomy" id="2738852"/>
    <lineage>
        <taxon>Bacteria</taxon>
        <taxon>Pseudomonadati</taxon>
        <taxon>Pseudomonadota</taxon>
        <taxon>Gammaproteobacteria</taxon>
        <taxon>Candidatus Pseudothioglobaceae</taxon>
        <taxon>Candidatus Ruthturnera</taxon>
    </lineage>
</organism>
<dbReference type="RefSeq" id="WP_174605080.1">
    <property type="nucleotide sequence ID" value="NZ_CP054490.1"/>
</dbReference>
<reference evidence="2 3" key="1">
    <citation type="submission" date="2020-05" db="EMBL/GenBank/DDBJ databases">
        <title>Horizontal transmission and recombination maintain forever young bacterial symbiont genomes.</title>
        <authorList>
            <person name="Russell S.L."/>
            <person name="Pepper-Tunick E."/>
            <person name="Svedberg J."/>
            <person name="Byrne A."/>
            <person name="Ruelas Castillo J."/>
            <person name="Vollmers C."/>
            <person name="Beinart R.A."/>
            <person name="Corbett-Detig R."/>
        </authorList>
    </citation>
    <scope>NUCLEOTIDE SEQUENCE [LARGE SCALE GENOMIC DNA]</scope>
    <source>
        <strain evidence="2">JDF_Ridge</strain>
    </source>
</reference>
<evidence type="ECO:0000313" key="2">
    <source>
        <dbReference type="EMBL" id="QKQ23640.1"/>
    </source>
</evidence>
<keyword evidence="1" id="KW-0732">Signal</keyword>
<accession>A0A6N0HMU9</accession>
<evidence type="ECO:0000313" key="3">
    <source>
        <dbReference type="Proteomes" id="UP000509429"/>
    </source>
</evidence>
<name>A0A6N0HMU9_9GAMM</name>
<feature type="chain" id="PRO_5026892318" description="SoxXA-binding protein" evidence="1">
    <location>
        <begin position="19"/>
        <end position="106"/>
    </location>
</feature>
<proteinExistence type="predicted"/>
<sequence>MKKVLLTTLTLFALTVQADFLDGSHNWNNGSSDSFKSAIKAAQTGYEANLAVNMAWRDTGKMIKKAKKLYKAGKNVAAITLANKAHKQTINATVQTALAKTAGPRF</sequence>
<evidence type="ECO:0000256" key="1">
    <source>
        <dbReference type="SAM" id="SignalP"/>
    </source>
</evidence>
<protein>
    <recommendedName>
        <fullName evidence="4">SoxXA-binding protein</fullName>
    </recommendedName>
</protein>
<feature type="signal peptide" evidence="1">
    <location>
        <begin position="1"/>
        <end position="18"/>
    </location>
</feature>
<gene>
    <name evidence="2" type="ORF">HUE58_00085</name>
</gene>
<keyword evidence="3" id="KW-1185">Reference proteome</keyword>
<dbReference type="AlphaFoldDB" id="A0A6N0HMU9"/>